<gene>
    <name evidence="2" type="ORF">C8N28_2452</name>
</gene>
<sequence length="187" mass="21202">MINKTQPQIRSLLVSEPFMLDPNFNRSVVLLGEHNSSGTIGWVLNQPSELILSDVMEDIPNANFRVFIGGPVGHDSIQFVHKCYDRLNSGIDLGDNIYWGGNFEVLKVLIASNSIKEDEIKFFLGYSGWTAGQLDQELQENTWIVSNSFNSDIIFVNDEENLWKEVVVNLGPKYAHIAQFPKNPMWN</sequence>
<dbReference type="InterPro" id="IPR003774">
    <property type="entry name" value="AlgH-like"/>
</dbReference>
<dbReference type="PANTHER" id="PTHR30327:SF1">
    <property type="entry name" value="UPF0301 PROTEIN YQGE"/>
    <property type="match status" value="1"/>
</dbReference>
<dbReference type="GO" id="GO:0005829">
    <property type="term" value="C:cytosol"/>
    <property type="evidence" value="ECO:0007669"/>
    <property type="project" value="TreeGrafter"/>
</dbReference>
<dbReference type="AlphaFoldDB" id="A0A4R1LPF2"/>
<organism evidence="2 3">
    <name type="scientific">Albibacterium bauzanense</name>
    <dbReference type="NCBI Taxonomy" id="653929"/>
    <lineage>
        <taxon>Bacteria</taxon>
        <taxon>Pseudomonadati</taxon>
        <taxon>Bacteroidota</taxon>
        <taxon>Sphingobacteriia</taxon>
        <taxon>Sphingobacteriales</taxon>
        <taxon>Sphingobacteriaceae</taxon>
        <taxon>Albibacterium</taxon>
    </lineage>
</organism>
<keyword evidence="3" id="KW-1185">Reference proteome</keyword>
<comment type="similarity">
    <text evidence="1">Belongs to the UPF0301 (AlgH) family.</text>
</comment>
<proteinExistence type="inferred from homology"/>
<name>A0A4R1LPF2_9SPHI</name>
<dbReference type="EMBL" id="SMGO01000003">
    <property type="protein sequence ID" value="TCK80705.1"/>
    <property type="molecule type" value="Genomic_DNA"/>
</dbReference>
<dbReference type="Proteomes" id="UP000294616">
    <property type="component" value="Unassembled WGS sequence"/>
</dbReference>
<evidence type="ECO:0000313" key="2">
    <source>
        <dbReference type="EMBL" id="TCK80705.1"/>
    </source>
</evidence>
<dbReference type="RefSeq" id="WP_132225281.1">
    <property type="nucleotide sequence ID" value="NZ_SMGO01000003.1"/>
</dbReference>
<accession>A0A4R1LPF2</accession>
<dbReference type="Gene3D" id="3.40.1740.10">
    <property type="entry name" value="VC0467-like"/>
    <property type="match status" value="1"/>
</dbReference>
<evidence type="ECO:0000256" key="1">
    <source>
        <dbReference type="ARBA" id="ARBA00009600"/>
    </source>
</evidence>
<reference evidence="2 3" key="1">
    <citation type="submission" date="2019-03" db="EMBL/GenBank/DDBJ databases">
        <title>Genomic Encyclopedia of Archaeal and Bacterial Type Strains, Phase II (KMG-II): from individual species to whole genera.</title>
        <authorList>
            <person name="Goeker M."/>
        </authorList>
    </citation>
    <scope>NUCLEOTIDE SEQUENCE [LARGE SCALE GENOMIC DNA]</scope>
    <source>
        <strain evidence="2 3">DSM 22554</strain>
    </source>
</reference>
<dbReference type="PANTHER" id="PTHR30327">
    <property type="entry name" value="UNCHARACTERIZED PROTEIN YQGE"/>
    <property type="match status" value="1"/>
</dbReference>
<evidence type="ECO:0000313" key="3">
    <source>
        <dbReference type="Proteomes" id="UP000294616"/>
    </source>
</evidence>
<dbReference type="Pfam" id="PF02622">
    <property type="entry name" value="DUF179"/>
    <property type="match status" value="1"/>
</dbReference>
<protein>
    <submittedName>
        <fullName evidence="2">Putative transcriptional regulator</fullName>
    </submittedName>
</protein>
<comment type="caution">
    <text evidence="2">The sequence shown here is derived from an EMBL/GenBank/DDBJ whole genome shotgun (WGS) entry which is preliminary data.</text>
</comment>
<dbReference type="OrthoDB" id="9807486at2"/>
<dbReference type="SUPFAM" id="SSF143456">
    <property type="entry name" value="VC0467-like"/>
    <property type="match status" value="1"/>
</dbReference>